<gene>
    <name evidence="1" type="ORF">L6452_21116</name>
</gene>
<organism evidence="1 2">
    <name type="scientific">Arctium lappa</name>
    <name type="common">Greater burdock</name>
    <name type="synonym">Lappa major</name>
    <dbReference type="NCBI Taxonomy" id="4217"/>
    <lineage>
        <taxon>Eukaryota</taxon>
        <taxon>Viridiplantae</taxon>
        <taxon>Streptophyta</taxon>
        <taxon>Embryophyta</taxon>
        <taxon>Tracheophyta</taxon>
        <taxon>Spermatophyta</taxon>
        <taxon>Magnoliopsida</taxon>
        <taxon>eudicotyledons</taxon>
        <taxon>Gunneridae</taxon>
        <taxon>Pentapetalae</taxon>
        <taxon>asterids</taxon>
        <taxon>campanulids</taxon>
        <taxon>Asterales</taxon>
        <taxon>Asteraceae</taxon>
        <taxon>Carduoideae</taxon>
        <taxon>Cardueae</taxon>
        <taxon>Arctiinae</taxon>
        <taxon>Arctium</taxon>
    </lineage>
</organism>
<accession>A0ACB9BE21</accession>
<dbReference type="Proteomes" id="UP001055879">
    <property type="component" value="Linkage Group LG06"/>
</dbReference>
<evidence type="ECO:0000313" key="2">
    <source>
        <dbReference type="Proteomes" id="UP001055879"/>
    </source>
</evidence>
<dbReference type="EMBL" id="CM042052">
    <property type="protein sequence ID" value="KAI3720203.1"/>
    <property type="molecule type" value="Genomic_DNA"/>
</dbReference>
<reference evidence="1 2" key="2">
    <citation type="journal article" date="2022" name="Mol. Ecol. Resour.">
        <title>The genomes of chicory, endive, great burdock and yacon provide insights into Asteraceae paleo-polyploidization history and plant inulin production.</title>
        <authorList>
            <person name="Fan W."/>
            <person name="Wang S."/>
            <person name="Wang H."/>
            <person name="Wang A."/>
            <person name="Jiang F."/>
            <person name="Liu H."/>
            <person name="Zhao H."/>
            <person name="Xu D."/>
            <person name="Zhang Y."/>
        </authorList>
    </citation>
    <scope>NUCLEOTIDE SEQUENCE [LARGE SCALE GENOMIC DNA]</scope>
    <source>
        <strain evidence="2">cv. Niubang</strain>
    </source>
</reference>
<keyword evidence="2" id="KW-1185">Reference proteome</keyword>
<name>A0ACB9BE21_ARCLA</name>
<protein>
    <submittedName>
        <fullName evidence="1">Uncharacterized protein</fullName>
    </submittedName>
</protein>
<reference evidence="2" key="1">
    <citation type="journal article" date="2022" name="Mol. Ecol. Resour.">
        <title>The genomes of chicory, endive, great burdock and yacon provide insights into Asteraceae palaeo-polyploidization history and plant inulin production.</title>
        <authorList>
            <person name="Fan W."/>
            <person name="Wang S."/>
            <person name="Wang H."/>
            <person name="Wang A."/>
            <person name="Jiang F."/>
            <person name="Liu H."/>
            <person name="Zhao H."/>
            <person name="Xu D."/>
            <person name="Zhang Y."/>
        </authorList>
    </citation>
    <scope>NUCLEOTIDE SEQUENCE [LARGE SCALE GENOMIC DNA]</scope>
    <source>
        <strain evidence="2">cv. Niubang</strain>
    </source>
</reference>
<comment type="caution">
    <text evidence="1">The sequence shown here is derived from an EMBL/GenBank/DDBJ whole genome shotgun (WGS) entry which is preliminary data.</text>
</comment>
<sequence length="160" mass="17731">MKKRVERNLDGLVTEIIYRAPHNHQPPRSGYAGVETSGQLQPENFKGQTSDFNHSRVDASSIKDDQRSGSKDDEEADDDSVPVCLLDLPSVSGYTVHTTGDMIVQAVVGYYSDHCTSLHCRWRLPCCHRRFFNVGYAAEIGGDKIVGASKPRAMAVFSEQ</sequence>
<evidence type="ECO:0000313" key="1">
    <source>
        <dbReference type="EMBL" id="KAI3720203.1"/>
    </source>
</evidence>
<proteinExistence type="predicted"/>